<evidence type="ECO:0000256" key="1">
    <source>
        <dbReference type="ARBA" id="ARBA00005277"/>
    </source>
</evidence>
<dbReference type="GO" id="GO:0000785">
    <property type="term" value="C:chromatin"/>
    <property type="evidence" value="ECO:0007669"/>
    <property type="project" value="TreeGrafter"/>
</dbReference>
<dbReference type="GO" id="GO:0045815">
    <property type="term" value="P:transcription initiation-coupled chromatin remodeling"/>
    <property type="evidence" value="ECO:0007669"/>
    <property type="project" value="TreeGrafter"/>
</dbReference>
<evidence type="ECO:0008006" key="4">
    <source>
        <dbReference type="Google" id="ProtNLM"/>
    </source>
</evidence>
<dbReference type="EMBL" id="JABVXQ010000009">
    <property type="protein sequence ID" value="KAF6090923.1"/>
    <property type="molecule type" value="Genomic_DNA"/>
</dbReference>
<comment type="similarity">
    <text evidence="1">Belongs to the FAM47 family.</text>
</comment>
<dbReference type="PANTHER" id="PTHR46449:SF1">
    <property type="entry name" value="FAMILY WITH SEQUENCE SIMILARITY 47, MEMBER A-RELATED"/>
    <property type="match status" value="1"/>
</dbReference>
<gene>
    <name evidence="2" type="ORF">HJG60_012268</name>
</gene>
<organism evidence="2 3">
    <name type="scientific">Phyllostomus discolor</name>
    <name type="common">pale spear-nosed bat</name>
    <dbReference type="NCBI Taxonomy" id="89673"/>
    <lineage>
        <taxon>Eukaryota</taxon>
        <taxon>Metazoa</taxon>
        <taxon>Chordata</taxon>
        <taxon>Craniata</taxon>
        <taxon>Vertebrata</taxon>
        <taxon>Euteleostomi</taxon>
        <taxon>Mammalia</taxon>
        <taxon>Eutheria</taxon>
        <taxon>Laurasiatheria</taxon>
        <taxon>Chiroptera</taxon>
        <taxon>Yangochiroptera</taxon>
        <taxon>Phyllostomidae</taxon>
        <taxon>Phyllostominae</taxon>
        <taxon>Phyllostomus</taxon>
    </lineage>
</organism>
<dbReference type="PANTHER" id="PTHR46449">
    <property type="entry name" value="ZGC:158260"/>
    <property type="match status" value="1"/>
</dbReference>
<comment type="caution">
    <text evidence="2">The sequence shown here is derived from an EMBL/GenBank/DDBJ whole genome shotgun (WGS) entry which is preliminary data.</text>
</comment>
<evidence type="ECO:0000313" key="2">
    <source>
        <dbReference type="EMBL" id="KAF6090923.1"/>
    </source>
</evidence>
<dbReference type="AlphaFoldDB" id="A0A833ZDQ0"/>
<proteinExistence type="inferred from homology"/>
<accession>A0A833ZDQ0</accession>
<dbReference type="InterPro" id="IPR032743">
    <property type="entry name" value="FAM47"/>
</dbReference>
<dbReference type="Proteomes" id="UP000664940">
    <property type="component" value="Unassembled WGS sequence"/>
</dbReference>
<reference evidence="2 3" key="1">
    <citation type="journal article" date="2020" name="Nature">
        <title>Six reference-quality genomes reveal evolution of bat adaptations.</title>
        <authorList>
            <person name="Jebb D."/>
            <person name="Huang Z."/>
            <person name="Pippel M."/>
            <person name="Hughes G.M."/>
            <person name="Lavrichenko K."/>
            <person name="Devanna P."/>
            <person name="Winkler S."/>
            <person name="Jermiin L.S."/>
            <person name="Skirmuntt E.C."/>
            <person name="Katzourakis A."/>
            <person name="Burkitt-Gray L."/>
            <person name="Ray D.A."/>
            <person name="Sullivan K.A.M."/>
            <person name="Roscito J.G."/>
            <person name="Kirilenko B.M."/>
            <person name="Davalos L.M."/>
            <person name="Corthals A.P."/>
            <person name="Power M.L."/>
            <person name="Jones G."/>
            <person name="Ransome R.D."/>
            <person name="Dechmann D.K.N."/>
            <person name="Locatelli A.G."/>
            <person name="Puechmaille S.J."/>
            <person name="Fedrigo O."/>
            <person name="Jarvis E.D."/>
            <person name="Hiller M."/>
            <person name="Vernes S.C."/>
            <person name="Myers E.W."/>
            <person name="Teeling E.C."/>
        </authorList>
    </citation>
    <scope>NUCLEOTIDE SEQUENCE [LARGE SCALE GENOMIC DNA]</scope>
    <source>
        <strain evidence="2">Bat1K_MPI-CBG_1</strain>
    </source>
</reference>
<name>A0A833ZDQ0_9CHIR</name>
<protein>
    <recommendedName>
        <fullName evidence="4">Protein FAM47E-like</fullName>
    </recommendedName>
</protein>
<sequence>MKQFEIDYMYTPTHNMGKIKKITQITLELNYSKQLDDIKKIKVSLQEGNWEKKLWKPPDPYKLKQMKVRYGAWYLDSKTWKKLKNDKPLTDPKVLQEKEYWSYQRHLEPDITDDLYGPTAFKDFFISKGYRMPSVLEKFFFRKK</sequence>
<evidence type="ECO:0000313" key="3">
    <source>
        <dbReference type="Proteomes" id="UP000664940"/>
    </source>
</evidence>